<evidence type="ECO:0000313" key="2">
    <source>
        <dbReference type="Proteomes" id="UP000250241"/>
    </source>
</evidence>
<sequence length="43" mass="4825">MPAHPNEILDARARLCLHAELLETVRHRLANPQPGVKVSLDEL</sequence>
<dbReference type="Gene3D" id="6.10.250.2570">
    <property type="match status" value="1"/>
</dbReference>
<name>A0A2Z5R278_9MICC</name>
<dbReference type="Proteomes" id="UP000250241">
    <property type="component" value="Chromosome"/>
</dbReference>
<protein>
    <submittedName>
        <fullName evidence="1">Uncharacterized protein</fullName>
    </submittedName>
</protein>
<dbReference type="EMBL" id="AP017895">
    <property type="protein sequence ID" value="BAV86999.1"/>
    <property type="molecule type" value="Genomic_DNA"/>
</dbReference>
<organism evidence="1 2">
    <name type="scientific">Rothia aeria</name>
    <dbReference type="NCBI Taxonomy" id="172042"/>
    <lineage>
        <taxon>Bacteria</taxon>
        <taxon>Bacillati</taxon>
        <taxon>Actinomycetota</taxon>
        <taxon>Actinomycetes</taxon>
        <taxon>Micrococcales</taxon>
        <taxon>Micrococcaceae</taxon>
        <taxon>Rothia</taxon>
    </lineage>
</organism>
<proteinExistence type="predicted"/>
<accession>A0A2Z5R278</accession>
<dbReference type="KEGG" id="raj:RA11412_0700"/>
<keyword evidence="2" id="KW-1185">Reference proteome</keyword>
<dbReference type="AlphaFoldDB" id="A0A2Z5R278"/>
<reference evidence="1 2" key="1">
    <citation type="submission" date="2016-10" db="EMBL/GenBank/DDBJ databases">
        <title>Genome sequence of Rothia aeria strain JCM11412.</title>
        <authorList>
            <person name="Nambu T."/>
        </authorList>
    </citation>
    <scope>NUCLEOTIDE SEQUENCE [LARGE SCALE GENOMIC DNA]</scope>
    <source>
        <strain evidence="1 2">JCM 11412</strain>
    </source>
</reference>
<evidence type="ECO:0000313" key="1">
    <source>
        <dbReference type="EMBL" id="BAV86999.1"/>
    </source>
</evidence>
<gene>
    <name evidence="1" type="ORF">RA11412_0700</name>
</gene>